<evidence type="ECO:0000313" key="10">
    <source>
        <dbReference type="Proteomes" id="UP000627166"/>
    </source>
</evidence>
<dbReference type="PROSITE" id="PS50983">
    <property type="entry name" value="FE_B12_PBP"/>
    <property type="match status" value="1"/>
</dbReference>
<comment type="subcellular location">
    <subcellularLocation>
        <location evidence="1">Cell envelope</location>
    </subcellularLocation>
</comment>
<dbReference type="Pfam" id="PF01497">
    <property type="entry name" value="Peripla_BP_2"/>
    <property type="match status" value="1"/>
</dbReference>
<comment type="caution">
    <text evidence="9">The sequence shown here is derived from an EMBL/GenBank/DDBJ whole genome shotgun (WGS) entry which is preliminary data.</text>
</comment>
<keyword evidence="5" id="KW-0175">Coiled coil</keyword>
<feature type="chain" id="PRO_5046579531" evidence="7">
    <location>
        <begin position="21"/>
        <end position="325"/>
    </location>
</feature>
<feature type="coiled-coil region" evidence="5">
    <location>
        <begin position="172"/>
        <end position="199"/>
    </location>
</feature>
<dbReference type="PANTHER" id="PTHR30532">
    <property type="entry name" value="IRON III DICITRATE-BINDING PERIPLASMIC PROTEIN"/>
    <property type="match status" value="1"/>
</dbReference>
<feature type="signal peptide" evidence="7">
    <location>
        <begin position="1"/>
        <end position="20"/>
    </location>
</feature>
<evidence type="ECO:0000256" key="1">
    <source>
        <dbReference type="ARBA" id="ARBA00004196"/>
    </source>
</evidence>
<feature type="domain" description="Fe/B12 periplasmic-binding" evidence="8">
    <location>
        <begin position="66"/>
        <end position="325"/>
    </location>
</feature>
<protein>
    <submittedName>
        <fullName evidence="9">Iron-hydroxamate ABC transporter substrate-binding protein</fullName>
    </submittedName>
</protein>
<accession>A0ABR8YU55</accession>
<evidence type="ECO:0000256" key="7">
    <source>
        <dbReference type="SAM" id="SignalP"/>
    </source>
</evidence>
<dbReference type="SUPFAM" id="SSF53807">
    <property type="entry name" value="Helical backbone' metal receptor"/>
    <property type="match status" value="1"/>
</dbReference>
<reference evidence="9 10" key="1">
    <citation type="submission" date="2020-08" db="EMBL/GenBank/DDBJ databases">
        <title>A Genomic Blueprint of the Chicken Gut Microbiome.</title>
        <authorList>
            <person name="Gilroy R."/>
            <person name="Ravi A."/>
            <person name="Getino M."/>
            <person name="Pursley I."/>
            <person name="Horton D.L."/>
            <person name="Alikhan N.-F."/>
            <person name="Baker D."/>
            <person name="Gharbi K."/>
            <person name="Hall N."/>
            <person name="Watson M."/>
            <person name="Adriaenssens E.M."/>
            <person name="Foster-Nyarko E."/>
            <person name="Jarju S."/>
            <person name="Secka A."/>
            <person name="Antonio M."/>
            <person name="Oren A."/>
            <person name="Chaudhuri R."/>
            <person name="La Ragione R.M."/>
            <person name="Hildebrand F."/>
            <person name="Pallen M.J."/>
        </authorList>
    </citation>
    <scope>NUCLEOTIDE SEQUENCE [LARGE SCALE GENOMIC DNA]</scope>
    <source>
        <strain evidence="9 10">N37</strain>
    </source>
</reference>
<evidence type="ECO:0000256" key="6">
    <source>
        <dbReference type="SAM" id="MobiDB-lite"/>
    </source>
</evidence>
<keyword evidence="3" id="KW-0813">Transport</keyword>
<comment type="similarity">
    <text evidence="2">Belongs to the bacterial solute-binding protein 8 family.</text>
</comment>
<proteinExistence type="inferred from homology"/>
<dbReference type="Gene3D" id="3.40.50.1980">
    <property type="entry name" value="Nitrogenase molybdenum iron protein domain"/>
    <property type="match status" value="2"/>
</dbReference>
<dbReference type="RefSeq" id="WP_191740736.1">
    <property type="nucleotide sequence ID" value="NZ_JACSQB010000095.1"/>
</dbReference>
<feature type="compositionally biased region" description="Polar residues" evidence="6">
    <location>
        <begin position="22"/>
        <end position="43"/>
    </location>
</feature>
<evidence type="ECO:0000259" key="8">
    <source>
        <dbReference type="PROSITE" id="PS50983"/>
    </source>
</evidence>
<dbReference type="Proteomes" id="UP000627166">
    <property type="component" value="Unassembled WGS sequence"/>
</dbReference>
<evidence type="ECO:0000256" key="4">
    <source>
        <dbReference type="ARBA" id="ARBA00022729"/>
    </source>
</evidence>
<dbReference type="InterPro" id="IPR051313">
    <property type="entry name" value="Bact_iron-sidero_bind"/>
</dbReference>
<dbReference type="InterPro" id="IPR002491">
    <property type="entry name" value="ABC_transptr_periplasmic_BD"/>
</dbReference>
<evidence type="ECO:0000256" key="5">
    <source>
        <dbReference type="SAM" id="Coils"/>
    </source>
</evidence>
<organism evidence="9 10">
    <name type="scientific">Clostridium faecium</name>
    <dbReference type="NCBI Taxonomy" id="2762223"/>
    <lineage>
        <taxon>Bacteria</taxon>
        <taxon>Bacillati</taxon>
        <taxon>Bacillota</taxon>
        <taxon>Clostridia</taxon>
        <taxon>Eubacteriales</taxon>
        <taxon>Clostridiaceae</taxon>
        <taxon>Clostridium</taxon>
    </lineage>
</organism>
<evidence type="ECO:0000256" key="2">
    <source>
        <dbReference type="ARBA" id="ARBA00008814"/>
    </source>
</evidence>
<evidence type="ECO:0000313" key="9">
    <source>
        <dbReference type="EMBL" id="MBD8047776.1"/>
    </source>
</evidence>
<evidence type="ECO:0000256" key="3">
    <source>
        <dbReference type="ARBA" id="ARBA00022448"/>
    </source>
</evidence>
<dbReference type="EMBL" id="JACSQB010000095">
    <property type="protein sequence ID" value="MBD8047776.1"/>
    <property type="molecule type" value="Genomic_DNA"/>
</dbReference>
<sequence>MKKRLLVLTLSALVAIGATGCGSKNSSEGANENNKEVQQSTNESSEEKKITYLGKEYMVPSKDARIVITGSMEAMEDALILGVKPVGGITVGGKFPEMFKEITNETTSIGEKIQPNVETILSLKPDIILGSTKFPAETLEKLNKVKDTVPVSHIANDWEDNLMLMAQISGKEDKAKEIIEKYKEDAKEAKEKLGDKMKDKKVVAIRIRGGNIFIYPETVFFNPVLYNDLGLTAPEPVKAAKAQEEVSLEKFSELNPDYIFVQFSENENSDKPKALEELNNNPIWKSINAVKEGKVFVNTVDPLGQGGTAWSKSNFLKAAVSELSK</sequence>
<keyword evidence="4 7" id="KW-0732">Signal</keyword>
<dbReference type="PANTHER" id="PTHR30532:SF10">
    <property type="entry name" value="IRON-UPTAKE SYSTEM-BINDING PROTEIN"/>
    <property type="match status" value="1"/>
</dbReference>
<dbReference type="CDD" id="cd01138">
    <property type="entry name" value="FeuA"/>
    <property type="match status" value="1"/>
</dbReference>
<dbReference type="PROSITE" id="PS51257">
    <property type="entry name" value="PROKAR_LIPOPROTEIN"/>
    <property type="match status" value="1"/>
</dbReference>
<keyword evidence="10" id="KW-1185">Reference proteome</keyword>
<feature type="region of interest" description="Disordered" evidence="6">
    <location>
        <begin position="22"/>
        <end position="46"/>
    </location>
</feature>
<name>A0ABR8YU55_9CLOT</name>
<gene>
    <name evidence="9" type="ORF">H9637_12100</name>
</gene>